<dbReference type="AlphaFoldDB" id="A0A8J3I0V7"/>
<proteinExistence type="inferred from homology"/>
<evidence type="ECO:0000259" key="6">
    <source>
        <dbReference type="PROSITE" id="PS50949"/>
    </source>
</evidence>
<name>A0A8J3I0V7_9CHLR</name>
<dbReference type="SMART" id="SM00345">
    <property type="entry name" value="HTH_GNTR"/>
    <property type="match status" value="1"/>
</dbReference>
<keyword evidence="3" id="KW-0805">Transcription regulation</keyword>
<dbReference type="InterPro" id="IPR036388">
    <property type="entry name" value="WH-like_DNA-bd_sf"/>
</dbReference>
<accession>A0A8J3I0V7</accession>
<reference evidence="7" key="1">
    <citation type="submission" date="2020-10" db="EMBL/GenBank/DDBJ databases">
        <title>Taxonomic study of unclassified bacteria belonging to the class Ktedonobacteria.</title>
        <authorList>
            <person name="Yabe S."/>
            <person name="Wang C.M."/>
            <person name="Zheng Y."/>
            <person name="Sakai Y."/>
            <person name="Cavaletti L."/>
            <person name="Monciardini P."/>
            <person name="Donadio S."/>
        </authorList>
    </citation>
    <scope>NUCLEOTIDE SEQUENCE</scope>
    <source>
        <strain evidence="7">SOSP1-1</strain>
    </source>
</reference>
<dbReference type="Gene3D" id="3.90.1150.10">
    <property type="entry name" value="Aspartate Aminotransferase, domain 1"/>
    <property type="match status" value="1"/>
</dbReference>
<dbReference type="InterPro" id="IPR015421">
    <property type="entry name" value="PyrdxlP-dep_Trfase_major"/>
</dbReference>
<evidence type="ECO:0000313" key="8">
    <source>
        <dbReference type="Proteomes" id="UP000612362"/>
    </source>
</evidence>
<evidence type="ECO:0000313" key="7">
    <source>
        <dbReference type="EMBL" id="GHO43489.1"/>
    </source>
</evidence>
<dbReference type="InterPro" id="IPR036390">
    <property type="entry name" value="WH_DNA-bd_sf"/>
</dbReference>
<dbReference type="InterPro" id="IPR015424">
    <property type="entry name" value="PyrdxlP-dep_Trfase"/>
</dbReference>
<organism evidence="7 8">
    <name type="scientific">Ktedonospora formicarum</name>
    <dbReference type="NCBI Taxonomy" id="2778364"/>
    <lineage>
        <taxon>Bacteria</taxon>
        <taxon>Bacillati</taxon>
        <taxon>Chloroflexota</taxon>
        <taxon>Ktedonobacteria</taxon>
        <taxon>Ktedonobacterales</taxon>
        <taxon>Ktedonobacteraceae</taxon>
        <taxon>Ktedonospora</taxon>
    </lineage>
</organism>
<dbReference type="InterPro" id="IPR051446">
    <property type="entry name" value="HTH_trans_reg/aminotransferase"/>
</dbReference>
<dbReference type="InterPro" id="IPR015422">
    <property type="entry name" value="PyrdxlP-dep_Trfase_small"/>
</dbReference>
<dbReference type="Gene3D" id="1.10.10.10">
    <property type="entry name" value="Winged helix-like DNA-binding domain superfamily/Winged helix DNA-binding domain"/>
    <property type="match status" value="1"/>
</dbReference>
<keyword evidence="8" id="KW-1185">Reference proteome</keyword>
<keyword evidence="2" id="KW-0663">Pyridoxal phosphate</keyword>
<sequence>MVRKVNPPQEHQPLPLFTAAVSAMIQLDRTAAIPLYRQIYERLRTAILEGELAEGTRLPTERALAQELHVNRTTVMNAYNELASEGLIEGHVGRGTLVKRNYLVHDLEDEPYEQDMPSWLFSLSAEEELALGHDARLMGEITSLGEQQEVISLAAATPAEALLPAEMLSRIVEDGLLQERQSALGYCPVEGLQSLRREIAQRMRQRGVAVDWQHILILSGSTQGIGLIGRFLLHPGDEVVVEVPTYLGAIQTFRALGRV</sequence>
<dbReference type="Pfam" id="PF00155">
    <property type="entry name" value="Aminotran_1_2"/>
    <property type="match status" value="1"/>
</dbReference>
<dbReference type="GO" id="GO:0003677">
    <property type="term" value="F:DNA binding"/>
    <property type="evidence" value="ECO:0007669"/>
    <property type="project" value="UniProtKB-KW"/>
</dbReference>
<dbReference type="PANTHER" id="PTHR46577:SF2">
    <property type="entry name" value="TRANSCRIPTIONAL REGULATORY PROTEIN"/>
    <property type="match status" value="1"/>
</dbReference>
<evidence type="ECO:0000256" key="2">
    <source>
        <dbReference type="ARBA" id="ARBA00022898"/>
    </source>
</evidence>
<dbReference type="SUPFAM" id="SSF53383">
    <property type="entry name" value="PLP-dependent transferases"/>
    <property type="match status" value="1"/>
</dbReference>
<evidence type="ECO:0000256" key="5">
    <source>
        <dbReference type="ARBA" id="ARBA00023163"/>
    </source>
</evidence>
<gene>
    <name evidence="7" type="ORF">KSX_16520</name>
</gene>
<dbReference type="InterPro" id="IPR004839">
    <property type="entry name" value="Aminotransferase_I/II_large"/>
</dbReference>
<protein>
    <recommendedName>
        <fullName evidence="6">HTH gntR-type domain-containing protein</fullName>
    </recommendedName>
</protein>
<dbReference type="GO" id="GO:0030170">
    <property type="term" value="F:pyridoxal phosphate binding"/>
    <property type="evidence" value="ECO:0007669"/>
    <property type="project" value="InterPro"/>
</dbReference>
<dbReference type="PRINTS" id="PR00035">
    <property type="entry name" value="HTHGNTR"/>
</dbReference>
<comment type="similarity">
    <text evidence="1">In the C-terminal section; belongs to the class-I pyridoxal-phosphate-dependent aminotransferase family.</text>
</comment>
<dbReference type="SUPFAM" id="SSF46785">
    <property type="entry name" value="Winged helix' DNA-binding domain"/>
    <property type="match status" value="1"/>
</dbReference>
<comment type="caution">
    <text evidence="7">The sequence shown here is derived from an EMBL/GenBank/DDBJ whole genome shotgun (WGS) entry which is preliminary data.</text>
</comment>
<dbReference type="GO" id="GO:0003700">
    <property type="term" value="F:DNA-binding transcription factor activity"/>
    <property type="evidence" value="ECO:0007669"/>
    <property type="project" value="InterPro"/>
</dbReference>
<evidence type="ECO:0000256" key="3">
    <source>
        <dbReference type="ARBA" id="ARBA00023015"/>
    </source>
</evidence>
<evidence type="ECO:0000256" key="1">
    <source>
        <dbReference type="ARBA" id="ARBA00005384"/>
    </source>
</evidence>
<dbReference type="InterPro" id="IPR000524">
    <property type="entry name" value="Tscrpt_reg_HTH_GntR"/>
</dbReference>
<evidence type="ECO:0000256" key="4">
    <source>
        <dbReference type="ARBA" id="ARBA00023125"/>
    </source>
</evidence>
<dbReference type="PANTHER" id="PTHR46577">
    <property type="entry name" value="HTH-TYPE TRANSCRIPTIONAL REGULATORY PROTEIN GABR"/>
    <property type="match status" value="1"/>
</dbReference>
<keyword evidence="4" id="KW-0238">DNA-binding</keyword>
<dbReference type="EMBL" id="BNJF01000001">
    <property type="protein sequence ID" value="GHO43489.1"/>
    <property type="molecule type" value="Genomic_DNA"/>
</dbReference>
<dbReference type="Proteomes" id="UP000612362">
    <property type="component" value="Unassembled WGS sequence"/>
</dbReference>
<dbReference type="Gene3D" id="3.40.640.10">
    <property type="entry name" value="Type I PLP-dependent aspartate aminotransferase-like (Major domain)"/>
    <property type="match status" value="1"/>
</dbReference>
<dbReference type="Pfam" id="PF00392">
    <property type="entry name" value="GntR"/>
    <property type="match status" value="1"/>
</dbReference>
<dbReference type="CDD" id="cd07377">
    <property type="entry name" value="WHTH_GntR"/>
    <property type="match status" value="1"/>
</dbReference>
<dbReference type="PROSITE" id="PS50949">
    <property type="entry name" value="HTH_GNTR"/>
    <property type="match status" value="1"/>
</dbReference>
<keyword evidence="5" id="KW-0804">Transcription</keyword>
<feature type="domain" description="HTH gntR-type" evidence="6">
    <location>
        <begin position="33"/>
        <end position="101"/>
    </location>
</feature>